<dbReference type="RefSeq" id="WP_345399441.1">
    <property type="nucleotide sequence ID" value="NZ_BAABLA010000089.1"/>
</dbReference>
<evidence type="ECO:0000256" key="1">
    <source>
        <dbReference type="SAM" id="Phobius"/>
    </source>
</evidence>
<organism evidence="2 3">
    <name type="scientific">Haloechinothrix salitolerans</name>
    <dbReference type="NCBI Taxonomy" id="926830"/>
    <lineage>
        <taxon>Bacteria</taxon>
        <taxon>Bacillati</taxon>
        <taxon>Actinomycetota</taxon>
        <taxon>Actinomycetes</taxon>
        <taxon>Pseudonocardiales</taxon>
        <taxon>Pseudonocardiaceae</taxon>
        <taxon>Haloechinothrix</taxon>
    </lineage>
</organism>
<gene>
    <name evidence="2" type="ORF">ACFQGD_10945</name>
</gene>
<name>A0ABW2BXK7_9PSEU</name>
<feature type="transmembrane region" description="Helical" evidence="1">
    <location>
        <begin position="69"/>
        <end position="100"/>
    </location>
</feature>
<dbReference type="Proteomes" id="UP001596337">
    <property type="component" value="Unassembled WGS sequence"/>
</dbReference>
<keyword evidence="1" id="KW-0812">Transmembrane</keyword>
<keyword evidence="1" id="KW-1133">Transmembrane helix</keyword>
<evidence type="ECO:0000313" key="3">
    <source>
        <dbReference type="Proteomes" id="UP001596337"/>
    </source>
</evidence>
<feature type="transmembrane region" description="Helical" evidence="1">
    <location>
        <begin position="145"/>
        <end position="166"/>
    </location>
</feature>
<evidence type="ECO:0000313" key="2">
    <source>
        <dbReference type="EMBL" id="MFC6867666.1"/>
    </source>
</evidence>
<proteinExistence type="predicted"/>
<comment type="caution">
    <text evidence="2">The sequence shown here is derived from an EMBL/GenBank/DDBJ whole genome shotgun (WGS) entry which is preliminary data.</text>
</comment>
<protein>
    <submittedName>
        <fullName evidence="2">Uncharacterized protein</fullName>
    </submittedName>
</protein>
<keyword evidence="3" id="KW-1185">Reference proteome</keyword>
<keyword evidence="1" id="KW-0472">Membrane</keyword>
<sequence>MSDDSFFSNDDVTRYLCAAARTDEKFSDKVVSALLGNDLHAVAPSVGFSLSPVLRHCLDAQSQRFRRDWLLLGLLLLAFVLSPLWLILALVLLLPLGGWLSATAQFGRIRDVVLALASIAVLLLVTAQLVSVLDTTESSAAPPSWPVGMPWLSVLAILAAYGVVVADEMKTRQILVRTLSRAGFDASDAPALPASRAWAADRLNDVERSSGGNTTIYHGFSPFVGYGPVVSHWSFALPTRRKEDRSSSNGSDLVPLDVLALINFVRRRLDTLGADPDQLSGLTVTDRVFLRGDALTRYPKVLPERDRMPTQELSESDVERIAADPSGPARHHLCVRVPSWGAEVVATTFLHFSTEGKLLHVRCDQAVLGPLRKPYHDVDRLTETFSADQMGQVLAGAATGLVGTLARAPVSIVRELLSRRWERERARARALAAQDLGYDYGARGCVRELAMDTEYHDYFQTTDAAKHLKLVERHALSAVLDFLDEHDVDTTEFRNRQMTILNQGVIQTGGISSIGNQAVGAGANATQSSVAATGTQPDAGRPN</sequence>
<feature type="transmembrane region" description="Helical" evidence="1">
    <location>
        <begin position="112"/>
        <end position="133"/>
    </location>
</feature>
<dbReference type="EMBL" id="JBHSXX010000001">
    <property type="protein sequence ID" value="MFC6867666.1"/>
    <property type="molecule type" value="Genomic_DNA"/>
</dbReference>
<reference evidence="3" key="1">
    <citation type="journal article" date="2019" name="Int. J. Syst. Evol. Microbiol.">
        <title>The Global Catalogue of Microorganisms (GCM) 10K type strain sequencing project: providing services to taxonomists for standard genome sequencing and annotation.</title>
        <authorList>
            <consortium name="The Broad Institute Genomics Platform"/>
            <consortium name="The Broad Institute Genome Sequencing Center for Infectious Disease"/>
            <person name="Wu L."/>
            <person name="Ma J."/>
        </authorList>
    </citation>
    <scope>NUCLEOTIDE SEQUENCE [LARGE SCALE GENOMIC DNA]</scope>
    <source>
        <strain evidence="3">KCTC 32255</strain>
    </source>
</reference>
<accession>A0ABW2BXK7</accession>